<proteinExistence type="predicted"/>
<keyword evidence="2" id="KW-1185">Reference proteome</keyword>
<dbReference type="AlphaFoldDB" id="A0A1I4B859"/>
<sequence length="53" mass="6111">MLEFRFRYDIFSGHKKNSCLLISWHTNSLSCGEIISTARHGGYLEINHRGVSK</sequence>
<evidence type="ECO:0000313" key="2">
    <source>
        <dbReference type="Proteomes" id="UP000199533"/>
    </source>
</evidence>
<accession>A0A1I4B859</accession>
<name>A0A1I4B859_9PROT</name>
<gene>
    <name evidence="1" type="ORF">SAMN05216302_101146</name>
</gene>
<organism evidence="1 2">
    <name type="scientific">Nitrosomonas aestuarii</name>
    <dbReference type="NCBI Taxonomy" id="52441"/>
    <lineage>
        <taxon>Bacteria</taxon>
        <taxon>Pseudomonadati</taxon>
        <taxon>Pseudomonadota</taxon>
        <taxon>Betaproteobacteria</taxon>
        <taxon>Nitrosomonadales</taxon>
        <taxon>Nitrosomonadaceae</taxon>
        <taxon>Nitrosomonas</taxon>
    </lineage>
</organism>
<dbReference type="EMBL" id="FOSP01000011">
    <property type="protein sequence ID" value="SFK64086.1"/>
    <property type="molecule type" value="Genomic_DNA"/>
</dbReference>
<dbReference type="STRING" id="52441.SAMN05216302_101146"/>
<reference evidence="2" key="1">
    <citation type="submission" date="2016-10" db="EMBL/GenBank/DDBJ databases">
        <authorList>
            <person name="Varghese N."/>
            <person name="Submissions S."/>
        </authorList>
    </citation>
    <scope>NUCLEOTIDE SEQUENCE [LARGE SCALE GENOMIC DNA]</scope>
    <source>
        <strain evidence="2">Nm69</strain>
    </source>
</reference>
<dbReference type="Proteomes" id="UP000199533">
    <property type="component" value="Unassembled WGS sequence"/>
</dbReference>
<evidence type="ECO:0000313" key="1">
    <source>
        <dbReference type="EMBL" id="SFK64086.1"/>
    </source>
</evidence>
<protein>
    <submittedName>
        <fullName evidence="1">Uncharacterized protein</fullName>
    </submittedName>
</protein>